<dbReference type="RefSeq" id="WP_142660199.1">
    <property type="nucleotide sequence ID" value="NZ_CABFVA020000072.1"/>
</dbReference>
<sequence length="276" mass="31353">MLSRMHELIHLDAYFARIGYDGPRAADLDTLYSLHALHPQAIPFENLDSLLGRSVALDFASLHRKLVLGGRGGYCFEHNHLLGEVLRALGFSVTGLAGRVCWNLPENAPPPRTHMVLLVNLDPPYIADVGFGGLTFTAPLRLEAGIIQETRHEPMRILRSGDGFLVQVLLAEQWQSLYRFDLQPQLPVDYEMANWYVSSHPASRFRKELIAARADIGCRYSLRNSELTIHRLRGKTERLRLRSGVEIRQRLESLFRLSLPEEESFDTVLERLTSDV</sequence>
<dbReference type="Proteomes" id="UP000334923">
    <property type="component" value="Unassembled WGS sequence"/>
</dbReference>
<dbReference type="InterPro" id="IPR038765">
    <property type="entry name" value="Papain-like_cys_pep_sf"/>
</dbReference>
<dbReference type="PRINTS" id="PR01543">
    <property type="entry name" value="ANATRNSFRASE"/>
</dbReference>
<dbReference type="Gene3D" id="2.40.128.150">
    <property type="entry name" value="Cysteine proteinases"/>
    <property type="match status" value="1"/>
</dbReference>
<evidence type="ECO:0000313" key="3">
    <source>
        <dbReference type="EMBL" id="VVM06640.1"/>
    </source>
</evidence>
<protein>
    <submittedName>
        <fullName evidence="3">Arylamine N-acetyltransferase</fullName>
        <ecNumber evidence="3">2.3.1.5</ecNumber>
    </submittedName>
</protein>
<dbReference type="InterPro" id="IPR001447">
    <property type="entry name" value="Arylamine_N-AcTrfase"/>
</dbReference>
<dbReference type="GO" id="GO:0004060">
    <property type="term" value="F:arylamine N-acetyltransferase activity"/>
    <property type="evidence" value="ECO:0007669"/>
    <property type="project" value="UniProtKB-EC"/>
</dbReference>
<accession>A0A5E6MCI3</accession>
<dbReference type="PANTHER" id="PTHR11786:SF0">
    <property type="entry name" value="ARYLAMINE N-ACETYLTRANSFERASE 4-RELATED"/>
    <property type="match status" value="1"/>
</dbReference>
<dbReference type="AlphaFoldDB" id="A0A5E6MCI3"/>
<keyword evidence="3" id="KW-0808">Transferase</keyword>
<reference evidence="3 4" key="1">
    <citation type="submission" date="2019-09" db="EMBL/GenBank/DDBJ databases">
        <authorList>
            <person name="Cremers G."/>
        </authorList>
    </citation>
    <scope>NUCLEOTIDE SEQUENCE [LARGE SCALE GENOMIC DNA]</scope>
    <source>
        <strain evidence="3">4A</strain>
    </source>
</reference>
<gene>
    <name evidence="3" type="primary">nat</name>
    <name evidence="3" type="ORF">MAMT_01350</name>
</gene>
<dbReference type="Gene3D" id="3.30.2140.10">
    <property type="entry name" value="Arylamine N-acetyltransferase"/>
    <property type="match status" value="1"/>
</dbReference>
<dbReference type="SUPFAM" id="SSF54001">
    <property type="entry name" value="Cysteine proteinases"/>
    <property type="match status" value="1"/>
</dbReference>
<dbReference type="EC" id="2.3.1.5" evidence="3"/>
<evidence type="ECO:0000256" key="1">
    <source>
        <dbReference type="ARBA" id="ARBA00006547"/>
    </source>
</evidence>
<organism evidence="3 4">
    <name type="scientific">Methylacidimicrobium tartarophylax</name>
    <dbReference type="NCBI Taxonomy" id="1041768"/>
    <lineage>
        <taxon>Bacteria</taxon>
        <taxon>Pseudomonadati</taxon>
        <taxon>Verrucomicrobiota</taxon>
        <taxon>Methylacidimicrobium</taxon>
    </lineage>
</organism>
<dbReference type="EMBL" id="CABFVA020000072">
    <property type="protein sequence ID" value="VVM06640.1"/>
    <property type="molecule type" value="Genomic_DNA"/>
</dbReference>
<dbReference type="Pfam" id="PF00797">
    <property type="entry name" value="Acetyltransf_2"/>
    <property type="match status" value="1"/>
</dbReference>
<evidence type="ECO:0000313" key="4">
    <source>
        <dbReference type="Proteomes" id="UP000334923"/>
    </source>
</evidence>
<dbReference type="PANTHER" id="PTHR11786">
    <property type="entry name" value="N-HYDROXYARYLAMINE O-ACETYLTRANSFERASE"/>
    <property type="match status" value="1"/>
</dbReference>
<dbReference type="OrthoDB" id="7181050at2"/>
<keyword evidence="3" id="KW-0012">Acyltransferase</keyword>
<name>A0A5E6MCI3_9BACT</name>
<evidence type="ECO:0000256" key="2">
    <source>
        <dbReference type="RuleBase" id="RU003452"/>
    </source>
</evidence>
<proteinExistence type="inferred from homology"/>
<comment type="similarity">
    <text evidence="1 2">Belongs to the arylamine N-acetyltransferase family.</text>
</comment>
<keyword evidence="4" id="KW-1185">Reference proteome</keyword>